<proteinExistence type="predicted"/>
<evidence type="ECO:0008006" key="4">
    <source>
        <dbReference type="Google" id="ProtNLM"/>
    </source>
</evidence>
<dbReference type="AlphaFoldDB" id="A0A1W2AEG3"/>
<dbReference type="EMBL" id="FWXR01000004">
    <property type="protein sequence ID" value="SMC58658.1"/>
    <property type="molecule type" value="Genomic_DNA"/>
</dbReference>
<dbReference type="RefSeq" id="WP_084409228.1">
    <property type="nucleotide sequence ID" value="NZ_FWXR01000004.1"/>
</dbReference>
<dbReference type="Proteomes" id="UP000192656">
    <property type="component" value="Unassembled WGS sequence"/>
</dbReference>
<evidence type="ECO:0000313" key="3">
    <source>
        <dbReference type="Proteomes" id="UP000192656"/>
    </source>
</evidence>
<reference evidence="2 3" key="1">
    <citation type="submission" date="2017-04" db="EMBL/GenBank/DDBJ databases">
        <authorList>
            <person name="Afonso C.L."/>
            <person name="Miller P.J."/>
            <person name="Scott M.A."/>
            <person name="Spackman E."/>
            <person name="Goraichik I."/>
            <person name="Dimitrov K.M."/>
            <person name="Suarez D.L."/>
            <person name="Swayne D.E."/>
        </authorList>
    </citation>
    <scope>NUCLEOTIDE SEQUENCE [LARGE SCALE GENOMIC DNA]</scope>
    <source>
        <strain evidence="2 3">CGMCC 1.10972</strain>
    </source>
</reference>
<gene>
    <name evidence="2" type="ORF">SAMN06297251_10490</name>
</gene>
<organism evidence="2 3">
    <name type="scientific">Fulvimarina manganoxydans</name>
    <dbReference type="NCBI Taxonomy" id="937218"/>
    <lineage>
        <taxon>Bacteria</taxon>
        <taxon>Pseudomonadati</taxon>
        <taxon>Pseudomonadota</taxon>
        <taxon>Alphaproteobacteria</taxon>
        <taxon>Hyphomicrobiales</taxon>
        <taxon>Aurantimonadaceae</taxon>
        <taxon>Fulvimarina</taxon>
    </lineage>
</organism>
<protein>
    <recommendedName>
        <fullName evidence="4">Tat (Twin-arginine translocation) pathway signal sequence</fullName>
    </recommendedName>
</protein>
<feature type="chain" id="PRO_5010745427" description="Tat (Twin-arginine translocation) pathway signal sequence" evidence="1">
    <location>
        <begin position="28"/>
        <end position="155"/>
    </location>
</feature>
<evidence type="ECO:0000256" key="1">
    <source>
        <dbReference type="SAM" id="SignalP"/>
    </source>
</evidence>
<name>A0A1W2AEG3_9HYPH</name>
<dbReference type="OrthoDB" id="7707524at2"/>
<keyword evidence="1" id="KW-0732">Signal</keyword>
<keyword evidence="3" id="KW-1185">Reference proteome</keyword>
<dbReference type="STRING" id="937218.SAMN06297251_10490"/>
<evidence type="ECO:0000313" key="2">
    <source>
        <dbReference type="EMBL" id="SMC58658.1"/>
    </source>
</evidence>
<feature type="signal peptide" evidence="1">
    <location>
        <begin position="1"/>
        <end position="27"/>
    </location>
</feature>
<sequence length="155" mass="16153">MFSLRSHGRGPTLAFMVALAATAPTMAQDTSAEASASTPSPSLSLELNRAIATDNGCRLGFVTTNKMGADLSKAAFEIVLFNPKGLIERLLVLDFGAMPDGRTKVREFNLPGSPCDSIDRVLVNGVSACEGDGVSKEACASAIQASSRADIEFGL</sequence>
<accession>A0A1W2AEG3</accession>